<sequence length="33" mass="3570">AEFALAVVLAVFVEFYAVLGLLVTIFMVIGIKI</sequence>
<dbReference type="EMBL" id="BARV01003246">
    <property type="protein sequence ID" value="GAI00911.1"/>
    <property type="molecule type" value="Genomic_DNA"/>
</dbReference>
<reference evidence="2" key="1">
    <citation type="journal article" date="2014" name="Front. Microbiol.">
        <title>High frequency of phylogenetically diverse reductive dehalogenase-homologous genes in deep subseafloor sedimentary metagenomes.</title>
        <authorList>
            <person name="Kawai M."/>
            <person name="Futagami T."/>
            <person name="Toyoda A."/>
            <person name="Takaki Y."/>
            <person name="Nishi S."/>
            <person name="Hori S."/>
            <person name="Arai W."/>
            <person name="Tsubouchi T."/>
            <person name="Morono Y."/>
            <person name="Uchiyama I."/>
            <person name="Ito T."/>
            <person name="Fujiyama A."/>
            <person name="Inagaki F."/>
            <person name="Takami H."/>
        </authorList>
    </citation>
    <scope>NUCLEOTIDE SEQUENCE</scope>
    <source>
        <strain evidence="2">Expedition CK06-06</strain>
    </source>
</reference>
<evidence type="ECO:0000256" key="1">
    <source>
        <dbReference type="SAM" id="Phobius"/>
    </source>
</evidence>
<comment type="caution">
    <text evidence="2">The sequence shown here is derived from an EMBL/GenBank/DDBJ whole genome shotgun (WGS) entry which is preliminary data.</text>
</comment>
<organism evidence="2">
    <name type="scientific">marine sediment metagenome</name>
    <dbReference type="NCBI Taxonomy" id="412755"/>
    <lineage>
        <taxon>unclassified sequences</taxon>
        <taxon>metagenomes</taxon>
        <taxon>ecological metagenomes</taxon>
    </lineage>
</organism>
<name>X1L4U5_9ZZZZ</name>
<keyword evidence="1" id="KW-0472">Membrane</keyword>
<keyword evidence="1" id="KW-1133">Transmembrane helix</keyword>
<dbReference type="AlphaFoldDB" id="X1L4U5"/>
<gene>
    <name evidence="2" type="ORF">S06H3_07875</name>
</gene>
<accession>X1L4U5</accession>
<evidence type="ECO:0000313" key="2">
    <source>
        <dbReference type="EMBL" id="GAI00911.1"/>
    </source>
</evidence>
<proteinExistence type="predicted"/>
<keyword evidence="1" id="KW-0812">Transmembrane</keyword>
<protein>
    <recommendedName>
        <fullName evidence="3">V-ATPase proteolipid subunit C-like domain-containing protein</fullName>
    </recommendedName>
</protein>
<feature type="non-terminal residue" evidence="2">
    <location>
        <position position="1"/>
    </location>
</feature>
<evidence type="ECO:0008006" key="3">
    <source>
        <dbReference type="Google" id="ProtNLM"/>
    </source>
</evidence>
<feature type="transmembrane region" description="Helical" evidence="1">
    <location>
        <begin position="6"/>
        <end position="31"/>
    </location>
</feature>